<evidence type="ECO:0000259" key="7">
    <source>
        <dbReference type="PROSITE" id="PS50162"/>
    </source>
</evidence>
<evidence type="ECO:0000256" key="1">
    <source>
        <dbReference type="ARBA" id="ARBA00004123"/>
    </source>
</evidence>
<dbReference type="Gene3D" id="3.40.50.300">
    <property type="entry name" value="P-loop containing nucleotide triphosphate hydrolases"/>
    <property type="match status" value="1"/>
</dbReference>
<evidence type="ECO:0000256" key="5">
    <source>
        <dbReference type="ARBA" id="ARBA00023204"/>
    </source>
</evidence>
<dbReference type="GO" id="GO:0140664">
    <property type="term" value="F:ATP-dependent DNA damage sensor activity"/>
    <property type="evidence" value="ECO:0007669"/>
    <property type="project" value="InterPro"/>
</dbReference>
<evidence type="ECO:0000313" key="8">
    <source>
        <dbReference type="EMBL" id="GJJ09845.1"/>
    </source>
</evidence>
<keyword evidence="4" id="KW-0067">ATP-binding</keyword>
<dbReference type="SUPFAM" id="SSF52540">
    <property type="entry name" value="P-loop containing nucleoside triphosphate hydrolases"/>
    <property type="match status" value="1"/>
</dbReference>
<keyword evidence="9" id="KW-1185">Reference proteome</keyword>
<reference evidence="8" key="1">
    <citation type="submission" date="2021-10" db="EMBL/GenBank/DDBJ databases">
        <title>De novo Genome Assembly of Clathrus columnatus (Basidiomycota, Fungi) Using Illumina and Nanopore Sequence Data.</title>
        <authorList>
            <person name="Ogiso-Tanaka E."/>
            <person name="Itagaki H."/>
            <person name="Hosoya T."/>
            <person name="Hosaka K."/>
        </authorList>
    </citation>
    <scope>NUCLEOTIDE SEQUENCE</scope>
    <source>
        <strain evidence="8">MO-923</strain>
    </source>
</reference>
<dbReference type="GO" id="GO:0000400">
    <property type="term" value="F:four-way junction DNA binding"/>
    <property type="evidence" value="ECO:0007669"/>
    <property type="project" value="TreeGrafter"/>
</dbReference>
<dbReference type="InterPro" id="IPR020588">
    <property type="entry name" value="RecA_ATP-bd"/>
</dbReference>
<dbReference type="InterPro" id="IPR013632">
    <property type="entry name" value="Rad51_C"/>
</dbReference>
<dbReference type="Proteomes" id="UP001050691">
    <property type="component" value="Unassembled WGS sequence"/>
</dbReference>
<dbReference type="GO" id="GO:0005524">
    <property type="term" value="F:ATP binding"/>
    <property type="evidence" value="ECO:0007669"/>
    <property type="project" value="UniProtKB-KW"/>
</dbReference>
<evidence type="ECO:0000256" key="2">
    <source>
        <dbReference type="ARBA" id="ARBA00022741"/>
    </source>
</evidence>
<feature type="domain" description="RecA family profile 1" evidence="7">
    <location>
        <begin position="17"/>
        <end position="198"/>
    </location>
</feature>
<dbReference type="InterPro" id="IPR027417">
    <property type="entry name" value="P-loop_NTPase"/>
</dbReference>
<evidence type="ECO:0000256" key="4">
    <source>
        <dbReference type="ARBA" id="ARBA00022840"/>
    </source>
</evidence>
<keyword evidence="2" id="KW-0547">Nucleotide-binding</keyword>
<dbReference type="GO" id="GO:0005657">
    <property type="term" value="C:replication fork"/>
    <property type="evidence" value="ECO:0007669"/>
    <property type="project" value="TreeGrafter"/>
</dbReference>
<accession>A0AAV5AAA6</accession>
<dbReference type="InterPro" id="IPR047348">
    <property type="entry name" value="XRCC3-like_C"/>
</dbReference>
<protein>
    <recommendedName>
        <fullName evidence="7">RecA family profile 1 domain-containing protein</fullName>
    </recommendedName>
</protein>
<dbReference type="GO" id="GO:0033065">
    <property type="term" value="C:Rad51C-XRCC3 complex"/>
    <property type="evidence" value="ECO:0007669"/>
    <property type="project" value="TreeGrafter"/>
</dbReference>
<dbReference type="CDD" id="cd19491">
    <property type="entry name" value="XRCC3"/>
    <property type="match status" value="1"/>
</dbReference>
<comment type="subcellular location">
    <subcellularLocation>
        <location evidence="1">Nucleus</location>
    </subcellularLocation>
</comment>
<dbReference type="EMBL" id="BPWL01000004">
    <property type="protein sequence ID" value="GJJ09845.1"/>
    <property type="molecule type" value="Genomic_DNA"/>
</dbReference>
<evidence type="ECO:0000256" key="6">
    <source>
        <dbReference type="ARBA" id="ARBA00023242"/>
    </source>
</evidence>
<keyword evidence="5" id="KW-0234">DNA repair</keyword>
<dbReference type="GO" id="GO:0090656">
    <property type="term" value="P:t-circle formation"/>
    <property type="evidence" value="ECO:0007669"/>
    <property type="project" value="TreeGrafter"/>
</dbReference>
<dbReference type="AlphaFoldDB" id="A0AAV5AAA6"/>
<keyword evidence="3" id="KW-0227">DNA damage</keyword>
<dbReference type="GO" id="GO:0045003">
    <property type="term" value="P:double-strand break repair via synthesis-dependent strand annealing"/>
    <property type="evidence" value="ECO:0007669"/>
    <property type="project" value="TreeGrafter"/>
</dbReference>
<evidence type="ECO:0000313" key="9">
    <source>
        <dbReference type="Proteomes" id="UP001050691"/>
    </source>
</evidence>
<comment type="caution">
    <text evidence="8">The sequence shown here is derived from an EMBL/GenBank/DDBJ whole genome shotgun (WGS) entry which is preliminary data.</text>
</comment>
<proteinExistence type="predicted"/>
<dbReference type="PANTHER" id="PTHR46487">
    <property type="entry name" value="DNA REPAIR PROTEIN XRCC3"/>
    <property type="match status" value="1"/>
</dbReference>
<dbReference type="PANTHER" id="PTHR46487:SF1">
    <property type="entry name" value="DNA REPAIR PROTEIN XRCC3"/>
    <property type="match status" value="1"/>
</dbReference>
<dbReference type="GO" id="GO:0000722">
    <property type="term" value="P:telomere maintenance via recombination"/>
    <property type="evidence" value="ECO:0007669"/>
    <property type="project" value="TreeGrafter"/>
</dbReference>
<gene>
    <name evidence="8" type="ORF">Clacol_004069</name>
</gene>
<name>A0AAV5AAA6_9AGAM</name>
<dbReference type="Pfam" id="PF08423">
    <property type="entry name" value="Rad51"/>
    <property type="match status" value="1"/>
</dbReference>
<dbReference type="PROSITE" id="PS50162">
    <property type="entry name" value="RECA_2"/>
    <property type="match status" value="1"/>
</dbReference>
<sequence length="334" mass="36381">MTSTPSIQTVHDLSTDFQGFITTGDKYFDEALGGGILPGTITELVGSSSTGKTQLALQLSLTVQLPRSQGGLGGSTCYITTKIALHTQRLLEIQANHPLLSTLSPNETLDRIKTVATDNFPKLLRALKEDIHIAKRTLDESGFPLRLLIIDSVNFVFNTETKTTAKSLIERSKEVTELALILHRLASENIAILVINDVNSVFNSNKTSVNKPSDTVIYIDQARWFGRGDGASADGPVEAGMGLVWANQIGTRIMLTRTGRRRYVPKFRESKRQIVAFDDDNVASSSPRPDDTNSEGTTIALRQLSVVFSQFSAPSTLDYIITSAGVVSQNAHET</sequence>
<dbReference type="GO" id="GO:0061982">
    <property type="term" value="P:meiosis I cell cycle process"/>
    <property type="evidence" value="ECO:0007669"/>
    <property type="project" value="UniProtKB-ARBA"/>
</dbReference>
<organism evidence="8 9">
    <name type="scientific">Clathrus columnatus</name>
    <dbReference type="NCBI Taxonomy" id="1419009"/>
    <lineage>
        <taxon>Eukaryota</taxon>
        <taxon>Fungi</taxon>
        <taxon>Dikarya</taxon>
        <taxon>Basidiomycota</taxon>
        <taxon>Agaricomycotina</taxon>
        <taxon>Agaricomycetes</taxon>
        <taxon>Phallomycetidae</taxon>
        <taxon>Phallales</taxon>
        <taxon>Clathraceae</taxon>
        <taxon>Clathrus</taxon>
    </lineage>
</organism>
<dbReference type="GO" id="GO:0071140">
    <property type="term" value="P:resolution of mitotic recombination intermediates"/>
    <property type="evidence" value="ECO:0007669"/>
    <property type="project" value="TreeGrafter"/>
</dbReference>
<keyword evidence="6" id="KW-0539">Nucleus</keyword>
<evidence type="ECO:0000256" key="3">
    <source>
        <dbReference type="ARBA" id="ARBA00022763"/>
    </source>
</evidence>